<feature type="compositionally biased region" description="Basic residues" evidence="1">
    <location>
        <begin position="221"/>
        <end position="256"/>
    </location>
</feature>
<evidence type="ECO:0000313" key="3">
    <source>
        <dbReference type="Proteomes" id="UP000015106"/>
    </source>
</evidence>
<protein>
    <submittedName>
        <fullName evidence="2">Uncharacterized protein</fullName>
    </submittedName>
</protein>
<feature type="compositionally biased region" description="Basic and acidic residues" evidence="1">
    <location>
        <begin position="273"/>
        <end position="293"/>
    </location>
</feature>
<feature type="compositionally biased region" description="Basic residues" evidence="1">
    <location>
        <begin position="362"/>
        <end position="377"/>
    </location>
</feature>
<organism evidence="2 3">
    <name type="scientific">Triticum urartu</name>
    <name type="common">Red wild einkorn</name>
    <name type="synonym">Crithodium urartu</name>
    <dbReference type="NCBI Taxonomy" id="4572"/>
    <lineage>
        <taxon>Eukaryota</taxon>
        <taxon>Viridiplantae</taxon>
        <taxon>Streptophyta</taxon>
        <taxon>Embryophyta</taxon>
        <taxon>Tracheophyta</taxon>
        <taxon>Spermatophyta</taxon>
        <taxon>Magnoliopsida</taxon>
        <taxon>Liliopsida</taxon>
        <taxon>Poales</taxon>
        <taxon>Poaceae</taxon>
        <taxon>BOP clade</taxon>
        <taxon>Pooideae</taxon>
        <taxon>Triticodae</taxon>
        <taxon>Triticeae</taxon>
        <taxon>Triticinae</taxon>
        <taxon>Triticum</taxon>
    </lineage>
</organism>
<evidence type="ECO:0000313" key="2">
    <source>
        <dbReference type="EnsemblPlants" id="TuG1812G0200003769.01.T03"/>
    </source>
</evidence>
<feature type="compositionally biased region" description="Basic residues" evidence="1">
    <location>
        <begin position="299"/>
        <end position="314"/>
    </location>
</feature>
<gene>
    <name evidence="2" type="primary">LOC125538674</name>
</gene>
<keyword evidence="3" id="KW-1185">Reference proteome</keyword>
<accession>A0A8R7TJS0</accession>
<evidence type="ECO:0000256" key="1">
    <source>
        <dbReference type="SAM" id="MobiDB-lite"/>
    </source>
</evidence>
<reference evidence="3" key="1">
    <citation type="journal article" date="2013" name="Nature">
        <title>Draft genome of the wheat A-genome progenitor Triticum urartu.</title>
        <authorList>
            <person name="Ling H.Q."/>
            <person name="Zhao S."/>
            <person name="Liu D."/>
            <person name="Wang J."/>
            <person name="Sun H."/>
            <person name="Zhang C."/>
            <person name="Fan H."/>
            <person name="Li D."/>
            <person name="Dong L."/>
            <person name="Tao Y."/>
            <person name="Gao C."/>
            <person name="Wu H."/>
            <person name="Li Y."/>
            <person name="Cui Y."/>
            <person name="Guo X."/>
            <person name="Zheng S."/>
            <person name="Wang B."/>
            <person name="Yu K."/>
            <person name="Liang Q."/>
            <person name="Yang W."/>
            <person name="Lou X."/>
            <person name="Chen J."/>
            <person name="Feng M."/>
            <person name="Jian J."/>
            <person name="Zhang X."/>
            <person name="Luo G."/>
            <person name="Jiang Y."/>
            <person name="Liu J."/>
            <person name="Wang Z."/>
            <person name="Sha Y."/>
            <person name="Zhang B."/>
            <person name="Wu H."/>
            <person name="Tang D."/>
            <person name="Shen Q."/>
            <person name="Xue P."/>
            <person name="Zou S."/>
            <person name="Wang X."/>
            <person name="Liu X."/>
            <person name="Wang F."/>
            <person name="Yang Y."/>
            <person name="An X."/>
            <person name="Dong Z."/>
            <person name="Zhang K."/>
            <person name="Zhang X."/>
            <person name="Luo M.C."/>
            <person name="Dvorak J."/>
            <person name="Tong Y."/>
            <person name="Wang J."/>
            <person name="Yang H."/>
            <person name="Li Z."/>
            <person name="Wang D."/>
            <person name="Zhang A."/>
            <person name="Wang J."/>
        </authorList>
    </citation>
    <scope>NUCLEOTIDE SEQUENCE</scope>
    <source>
        <strain evidence="3">cv. G1812</strain>
    </source>
</reference>
<dbReference type="AlphaFoldDB" id="A0A8R7TJS0"/>
<name>A0A8R7TJS0_TRIUA</name>
<dbReference type="Gramene" id="TuG1812G0200003769.01.T03">
    <property type="protein sequence ID" value="TuG1812G0200003769.01.T03"/>
    <property type="gene ID" value="TuG1812G0200003769.01"/>
</dbReference>
<reference evidence="2" key="2">
    <citation type="submission" date="2018-03" db="EMBL/GenBank/DDBJ databases">
        <title>The Triticum urartu genome reveals the dynamic nature of wheat genome evolution.</title>
        <authorList>
            <person name="Ling H."/>
            <person name="Ma B."/>
            <person name="Shi X."/>
            <person name="Liu H."/>
            <person name="Dong L."/>
            <person name="Sun H."/>
            <person name="Cao Y."/>
            <person name="Gao Q."/>
            <person name="Zheng S."/>
            <person name="Li Y."/>
            <person name="Yu Y."/>
            <person name="Du H."/>
            <person name="Qi M."/>
            <person name="Li Y."/>
            <person name="Yu H."/>
            <person name="Cui Y."/>
            <person name="Wang N."/>
            <person name="Chen C."/>
            <person name="Wu H."/>
            <person name="Zhao Y."/>
            <person name="Zhang J."/>
            <person name="Li Y."/>
            <person name="Zhou W."/>
            <person name="Zhang B."/>
            <person name="Hu W."/>
            <person name="Eijk M."/>
            <person name="Tang J."/>
            <person name="Witsenboer H."/>
            <person name="Zhao S."/>
            <person name="Li Z."/>
            <person name="Zhang A."/>
            <person name="Wang D."/>
            <person name="Liang C."/>
        </authorList>
    </citation>
    <scope>NUCLEOTIDE SEQUENCE [LARGE SCALE GENOMIC DNA]</scope>
    <source>
        <strain evidence="2">cv. G1812</strain>
    </source>
</reference>
<reference evidence="2" key="3">
    <citation type="submission" date="2022-06" db="UniProtKB">
        <authorList>
            <consortium name="EnsemblPlants"/>
        </authorList>
    </citation>
    <scope>IDENTIFICATION</scope>
</reference>
<feature type="region of interest" description="Disordered" evidence="1">
    <location>
        <begin position="123"/>
        <end position="377"/>
    </location>
</feature>
<feature type="compositionally biased region" description="Basic residues" evidence="1">
    <location>
        <begin position="191"/>
        <end position="213"/>
    </location>
</feature>
<proteinExistence type="predicted"/>
<dbReference type="Proteomes" id="UP000015106">
    <property type="component" value="Chromosome 2"/>
</dbReference>
<sequence>MASPMLSTAMAPLQVCPMFHSMPASYSSSLFVTHGSVSDLRPTRILDPGGHAGVLRAEELVVAAAPAECHLRRLHVRGFLQDVRGEHQRRVAQGADGGQTQGGDQRVRAHRAQLPAVLARARRQLAAGGDRHQRHRRREAGVPPPQVRLHAGHLRRGRQARGRQRHLRGRQGDQGGVRPQPLQPAVGRDGHRPRHRGHRRLRRPRRRGQASRGRRQEGAHHRARQGRHPHLRLRRQRRPLHPRRHHHQQRLLHHQLPRPLRQGARPKVRHHQGNHDHNPLLHRRPEAAGREPPRPAPCPRRRAQHRAHLHRRGQGRGAGAAQPQGQAQRDRAPGAHPQRVRRRPRGAGLQEDPRRGGEPGVPRRRRQRAQGHPRRLRRAARVRRLQVLRRVLHHRRVAQHGHGRRHGQGHRVVRQRVGLLPEGRRPRRHRRRPMEVNAGRRHYCPVK</sequence>
<dbReference type="EnsemblPlants" id="TuG1812G0200003769.01.T03">
    <property type="protein sequence ID" value="TuG1812G0200003769.01.T03"/>
    <property type="gene ID" value="TuG1812G0200003769.01"/>
</dbReference>
<feature type="region of interest" description="Disordered" evidence="1">
    <location>
        <begin position="89"/>
        <end position="108"/>
    </location>
</feature>
<feature type="compositionally biased region" description="Basic residues" evidence="1">
    <location>
        <begin position="150"/>
        <end position="169"/>
    </location>
</feature>